<accession>A0A7S2XJ38</accession>
<evidence type="ECO:0008006" key="3">
    <source>
        <dbReference type="Google" id="ProtNLM"/>
    </source>
</evidence>
<dbReference type="EMBL" id="HBHQ01003953">
    <property type="protein sequence ID" value="CAD9810799.1"/>
    <property type="molecule type" value="Transcribed_RNA"/>
</dbReference>
<organism evidence="2">
    <name type="scientific">Attheya septentrionalis</name>
    <dbReference type="NCBI Taxonomy" id="420275"/>
    <lineage>
        <taxon>Eukaryota</taxon>
        <taxon>Sar</taxon>
        <taxon>Stramenopiles</taxon>
        <taxon>Ochrophyta</taxon>
        <taxon>Bacillariophyta</taxon>
        <taxon>Coscinodiscophyceae</taxon>
        <taxon>Chaetocerotophycidae</taxon>
        <taxon>Chaetocerotales</taxon>
        <taxon>Attheyaceae</taxon>
        <taxon>Attheya</taxon>
    </lineage>
</organism>
<dbReference type="PANTHER" id="PTHR12697:SF5">
    <property type="entry name" value="DEOXYHYPUSINE HYDROXYLASE"/>
    <property type="match status" value="1"/>
</dbReference>
<gene>
    <name evidence="2" type="ORF">ASEP1449_LOCUS2623</name>
</gene>
<protein>
    <recommendedName>
        <fullName evidence="3">Deoxyhypusine monooxygenase</fullName>
    </recommendedName>
</protein>
<dbReference type="AlphaFoldDB" id="A0A7S2XJ38"/>
<dbReference type="InterPro" id="IPR016024">
    <property type="entry name" value="ARM-type_fold"/>
</dbReference>
<sequence>MACACMTSPYSSIDPAPPHPQHANLSTEELGQDILCNVHLPLFDRYRAMFSLRNLGSTEAVVELGKALVNDDSSALFRHEVAYVLGQLQHGASVKYLEESLRRTNEHVMVRHEAAEALGAIESKWDECERVLKEFSNDPDEVVRQSCLVALDAADYWGGHNNNEEEDLNPNNDSINDIADQEYNDKSQQSGGEEKKDSHESLTATPLPFVLQKAVTNGRKIPILNHFNVTKAE</sequence>
<dbReference type="PANTHER" id="PTHR12697">
    <property type="entry name" value="PBS LYASE HEAT-LIKE PROTEIN"/>
    <property type="match status" value="1"/>
</dbReference>
<dbReference type="SMART" id="SM00567">
    <property type="entry name" value="EZ_HEAT"/>
    <property type="match status" value="3"/>
</dbReference>
<evidence type="ECO:0000313" key="2">
    <source>
        <dbReference type="EMBL" id="CAD9810799.1"/>
    </source>
</evidence>
<dbReference type="SUPFAM" id="SSF48371">
    <property type="entry name" value="ARM repeat"/>
    <property type="match status" value="1"/>
</dbReference>
<evidence type="ECO:0000256" key="1">
    <source>
        <dbReference type="SAM" id="MobiDB-lite"/>
    </source>
</evidence>
<dbReference type="Pfam" id="PF13646">
    <property type="entry name" value="HEAT_2"/>
    <property type="match status" value="1"/>
</dbReference>
<dbReference type="InterPro" id="IPR011989">
    <property type="entry name" value="ARM-like"/>
</dbReference>
<name>A0A7S2XJ38_9STRA</name>
<feature type="region of interest" description="Disordered" evidence="1">
    <location>
        <begin position="184"/>
        <end position="205"/>
    </location>
</feature>
<dbReference type="InterPro" id="IPR004155">
    <property type="entry name" value="PBS_lyase_HEAT"/>
</dbReference>
<proteinExistence type="predicted"/>
<reference evidence="2" key="1">
    <citation type="submission" date="2021-01" db="EMBL/GenBank/DDBJ databases">
        <authorList>
            <person name="Corre E."/>
            <person name="Pelletier E."/>
            <person name="Niang G."/>
            <person name="Scheremetjew M."/>
            <person name="Finn R."/>
            <person name="Kale V."/>
            <person name="Holt S."/>
            <person name="Cochrane G."/>
            <person name="Meng A."/>
            <person name="Brown T."/>
            <person name="Cohen L."/>
        </authorList>
    </citation>
    <scope>NUCLEOTIDE SEQUENCE</scope>
    <source>
        <strain evidence="2">CCMP2084</strain>
    </source>
</reference>
<dbReference type="GO" id="GO:0016491">
    <property type="term" value="F:oxidoreductase activity"/>
    <property type="evidence" value="ECO:0007669"/>
    <property type="project" value="TreeGrafter"/>
</dbReference>
<dbReference type="Gene3D" id="1.25.10.10">
    <property type="entry name" value="Leucine-rich Repeat Variant"/>
    <property type="match status" value="1"/>
</dbReference>